<dbReference type="GO" id="GO:0005524">
    <property type="term" value="F:ATP binding"/>
    <property type="evidence" value="ECO:0007669"/>
    <property type="project" value="UniProtKB-KW"/>
</dbReference>
<comment type="pathway">
    <text evidence="1">Cofactor biosynthesis; thiamine diphosphate biosynthesis.</text>
</comment>
<sequence length="300" mass="32734">MKKEYPITLTIAGSDSGGGAGVQADLKTFSSLATFGTTVFTCLTAQNPDGVTGIYEISPEFVSNQLQTVSNFFPIKAAKTGMLYSKDIIKAVSVFFYENPDIQLVLDPVMVATSGAKLLRDDAIQSLTEDLIPLAKIITPNLDEASLLLGETINQYDQLVPMAKKLFQKYNIPILLKGGHLPNASMATDVLFDGNSIFEFSKPYLKGKHTHGTGCTYSAAITSFLAHGKSLSEAVGSAKEYLHLSLEDDIITGPTHHLNHFPDPTHQQMFAYLSILKIKNFKFSKHCSCMIQCSSIHCEI</sequence>
<dbReference type="PANTHER" id="PTHR20858">
    <property type="entry name" value="PHOSPHOMETHYLPYRIMIDINE KINASE"/>
    <property type="match status" value="1"/>
</dbReference>
<keyword evidence="3 8" id="KW-0808">Transferase</keyword>
<dbReference type="PANTHER" id="PTHR20858:SF17">
    <property type="entry name" value="HYDROXYMETHYLPYRIMIDINE_PHOSPHOMETHYLPYRIMIDINE KINASE THI20-RELATED"/>
    <property type="match status" value="1"/>
</dbReference>
<evidence type="ECO:0000256" key="6">
    <source>
        <dbReference type="ARBA" id="ARBA00022840"/>
    </source>
</evidence>
<reference evidence="8 9" key="1">
    <citation type="submission" date="2013-04" db="EMBL/GenBank/DDBJ databases">
        <authorList>
            <person name="Harkins D.M."/>
            <person name="Durkin A.S."/>
            <person name="Brinkac L.M."/>
            <person name="Haft D.H."/>
            <person name="Selengut J.D."/>
            <person name="Sanka R."/>
            <person name="DePew J."/>
            <person name="Purushe J."/>
            <person name="Hartskeerl R.A."/>
            <person name="Ahmed A."/>
            <person name="van der Linden H."/>
            <person name="Goris M.G.A."/>
            <person name="Vinetz J.M."/>
            <person name="Sutton G.G."/>
            <person name="Nierman W.C."/>
            <person name="Fouts D.E."/>
        </authorList>
    </citation>
    <scope>NUCLEOTIDE SEQUENCE [LARGE SCALE GENOMIC DNA]</scope>
    <source>
        <strain evidence="8 9">Sao Paulo</strain>
    </source>
</reference>
<evidence type="ECO:0000256" key="1">
    <source>
        <dbReference type="ARBA" id="ARBA00004948"/>
    </source>
</evidence>
<dbReference type="RefSeq" id="WP_015676973.1">
    <property type="nucleotide sequence ID" value="NZ_AOGX02000015.1"/>
</dbReference>
<dbReference type="GO" id="GO:0008972">
    <property type="term" value="F:phosphomethylpyrimidine kinase activity"/>
    <property type="evidence" value="ECO:0007669"/>
    <property type="project" value="InterPro"/>
</dbReference>
<keyword evidence="4" id="KW-0547">Nucleotide-binding</keyword>
<organism evidence="8 9">
    <name type="scientific">Leptospira yanagawae serovar Saopaulo str. Sao Paulo = ATCC 700523</name>
    <dbReference type="NCBI Taxonomy" id="1249483"/>
    <lineage>
        <taxon>Bacteria</taxon>
        <taxon>Pseudomonadati</taxon>
        <taxon>Spirochaetota</taxon>
        <taxon>Spirochaetia</taxon>
        <taxon>Leptospirales</taxon>
        <taxon>Leptospiraceae</taxon>
        <taxon>Leptospira</taxon>
    </lineage>
</organism>
<dbReference type="NCBIfam" id="TIGR00097">
    <property type="entry name" value="HMP-P_kinase"/>
    <property type="match status" value="1"/>
</dbReference>
<dbReference type="GO" id="GO:0005829">
    <property type="term" value="C:cytosol"/>
    <property type="evidence" value="ECO:0007669"/>
    <property type="project" value="TreeGrafter"/>
</dbReference>
<keyword evidence="5 8" id="KW-0418">Kinase</keyword>
<dbReference type="InterPro" id="IPR029056">
    <property type="entry name" value="Ribokinase-like"/>
</dbReference>
<accession>A0A5E8HDT5</accession>
<name>A0A5E8HDT5_9LEPT</name>
<evidence type="ECO:0000256" key="4">
    <source>
        <dbReference type="ARBA" id="ARBA00022741"/>
    </source>
</evidence>
<feature type="domain" description="Pyridoxamine kinase/Phosphomethylpyrimidine kinase" evidence="7">
    <location>
        <begin position="15"/>
        <end position="255"/>
    </location>
</feature>
<dbReference type="OrthoDB" id="9810880at2"/>
<evidence type="ECO:0000313" key="8">
    <source>
        <dbReference type="EMBL" id="EOQ89394.1"/>
    </source>
</evidence>
<dbReference type="GO" id="GO:0009228">
    <property type="term" value="P:thiamine biosynthetic process"/>
    <property type="evidence" value="ECO:0007669"/>
    <property type="project" value="InterPro"/>
</dbReference>
<gene>
    <name evidence="8" type="primary">thiD</name>
    <name evidence="8" type="ORF">LEP1GSC202_1676</name>
</gene>
<dbReference type="CDD" id="cd01169">
    <property type="entry name" value="HMPP_kinase"/>
    <property type="match status" value="1"/>
</dbReference>
<dbReference type="Gene3D" id="3.40.1190.20">
    <property type="match status" value="1"/>
</dbReference>
<dbReference type="Proteomes" id="UP000013996">
    <property type="component" value="Unassembled WGS sequence"/>
</dbReference>
<dbReference type="AlphaFoldDB" id="A0A5E8HDT5"/>
<dbReference type="STRING" id="1249483.LEP1GSC202_1676"/>
<evidence type="ECO:0000313" key="9">
    <source>
        <dbReference type="Proteomes" id="UP000013996"/>
    </source>
</evidence>
<comment type="caution">
    <text evidence="8">The sequence shown here is derived from an EMBL/GenBank/DDBJ whole genome shotgun (WGS) entry which is preliminary data.</text>
</comment>
<dbReference type="GO" id="GO:0008902">
    <property type="term" value="F:hydroxymethylpyrimidine kinase activity"/>
    <property type="evidence" value="ECO:0007669"/>
    <property type="project" value="UniProtKB-EC"/>
</dbReference>
<dbReference type="SUPFAM" id="SSF53613">
    <property type="entry name" value="Ribokinase-like"/>
    <property type="match status" value="1"/>
</dbReference>
<dbReference type="FunFam" id="3.40.1190.20:FF:000003">
    <property type="entry name" value="Phosphomethylpyrimidine kinase ThiD"/>
    <property type="match status" value="1"/>
</dbReference>
<evidence type="ECO:0000256" key="2">
    <source>
        <dbReference type="ARBA" id="ARBA00012135"/>
    </source>
</evidence>
<evidence type="ECO:0000256" key="3">
    <source>
        <dbReference type="ARBA" id="ARBA00022679"/>
    </source>
</evidence>
<dbReference type="EMBL" id="AOGX02000015">
    <property type="protein sequence ID" value="EOQ89394.1"/>
    <property type="molecule type" value="Genomic_DNA"/>
</dbReference>
<dbReference type="InterPro" id="IPR004399">
    <property type="entry name" value="HMP/HMP-P_kinase_dom"/>
</dbReference>
<keyword evidence="6" id="KW-0067">ATP-binding</keyword>
<dbReference type="InterPro" id="IPR013749">
    <property type="entry name" value="PM/HMP-P_kinase-1"/>
</dbReference>
<dbReference type="Pfam" id="PF08543">
    <property type="entry name" value="Phos_pyr_kin"/>
    <property type="match status" value="1"/>
</dbReference>
<dbReference type="EC" id="2.7.1.49" evidence="2"/>
<proteinExistence type="predicted"/>
<evidence type="ECO:0000256" key="5">
    <source>
        <dbReference type="ARBA" id="ARBA00022777"/>
    </source>
</evidence>
<evidence type="ECO:0000259" key="7">
    <source>
        <dbReference type="Pfam" id="PF08543"/>
    </source>
</evidence>
<protein>
    <recommendedName>
        <fullName evidence="2">hydroxymethylpyrimidine kinase</fullName>
        <ecNumber evidence="2">2.7.1.49</ecNumber>
    </recommendedName>
</protein>